<organism evidence="2">
    <name type="scientific">Oscillatoriales cyanobacterium SpSt-402</name>
    <dbReference type="NCBI Taxonomy" id="2282168"/>
    <lineage>
        <taxon>Bacteria</taxon>
        <taxon>Bacillati</taxon>
        <taxon>Cyanobacteriota</taxon>
        <taxon>Cyanophyceae</taxon>
        <taxon>Oscillatoriophycideae</taxon>
        <taxon>Oscillatoriales</taxon>
    </lineage>
</organism>
<feature type="region of interest" description="Disordered" evidence="1">
    <location>
        <begin position="114"/>
        <end position="147"/>
    </location>
</feature>
<gene>
    <name evidence="2" type="ORF">ENR47_00825</name>
</gene>
<comment type="caution">
    <text evidence="2">The sequence shown here is derived from an EMBL/GenBank/DDBJ whole genome shotgun (WGS) entry which is preliminary data.</text>
</comment>
<reference evidence="2" key="1">
    <citation type="journal article" date="2020" name="mSystems">
        <title>Genome- and Community-Level Interaction Insights into Carbon Utilization and Element Cycling Functions of Hydrothermarchaeota in Hydrothermal Sediment.</title>
        <authorList>
            <person name="Zhou Z."/>
            <person name="Liu Y."/>
            <person name="Xu W."/>
            <person name="Pan J."/>
            <person name="Luo Z.H."/>
            <person name="Li M."/>
        </authorList>
    </citation>
    <scope>NUCLEOTIDE SEQUENCE [LARGE SCALE GENOMIC DNA]</scope>
    <source>
        <strain evidence="2">SpSt-402</strain>
    </source>
</reference>
<sequence length="147" mass="16807">MSQLKLVQMAKMAVRQASDRVNNYIVEFLHNGVEKHVELVPMTPDGQILEESSDGCGIYRGQLVSGGFIHIPVEAVTNVFAIWWLFSENNGRGHESYHTSEDEVIERRLLKDLDNPDKWDPETGEHKSIRGSDEKPKHGRNIDKPKW</sequence>
<evidence type="ECO:0000256" key="1">
    <source>
        <dbReference type="SAM" id="MobiDB-lite"/>
    </source>
</evidence>
<dbReference type="AlphaFoldDB" id="A0A832GZW9"/>
<proteinExistence type="predicted"/>
<evidence type="ECO:0000313" key="2">
    <source>
        <dbReference type="EMBL" id="HGW92816.1"/>
    </source>
</evidence>
<dbReference type="EMBL" id="DSRD01000052">
    <property type="protein sequence ID" value="HGW92816.1"/>
    <property type="molecule type" value="Genomic_DNA"/>
</dbReference>
<accession>A0A832GZW9</accession>
<protein>
    <submittedName>
        <fullName evidence="2">Uncharacterized protein</fullName>
    </submittedName>
</protein>
<name>A0A832GZW9_9CYAN</name>